<dbReference type="InterPro" id="IPR009057">
    <property type="entry name" value="Homeodomain-like_sf"/>
</dbReference>
<gene>
    <name evidence="7" type="ORF">E6Q80_08555</name>
</gene>
<dbReference type="PROSITE" id="PS00676">
    <property type="entry name" value="SIGMA54_INTERACT_2"/>
    <property type="match status" value="1"/>
</dbReference>
<evidence type="ECO:0000256" key="5">
    <source>
        <dbReference type="ARBA" id="ARBA00023163"/>
    </source>
</evidence>
<name>A0A5C7SSE0_THASP</name>
<dbReference type="PROSITE" id="PS00688">
    <property type="entry name" value="SIGMA54_INTERACT_3"/>
    <property type="match status" value="1"/>
</dbReference>
<dbReference type="EMBL" id="SSFD01000124">
    <property type="protein sequence ID" value="TXH85986.1"/>
    <property type="molecule type" value="Genomic_DNA"/>
</dbReference>
<keyword evidence="3" id="KW-0805">Transcription regulation</keyword>
<dbReference type="Pfam" id="PF25601">
    <property type="entry name" value="AAA_lid_14"/>
    <property type="match status" value="1"/>
</dbReference>
<sequence length="666" mass="72750">MGQLQLRAEVHGERLLQARELFFDQGDYPDGLVDPLILRSWERCRRFGVGDPHLTDVTSTMDRVALKTEQERNRFLLMQSRPIMEHVFEQIRESGSMVILADANGLLLETVGDPDFVSRADRVSLMAGASWDENLRGTNAIGTALAEESPVTVLGAEHFLDHNGFLTCCASPIYGPDGRLVGVLDISGSYRTLQRHTLGLVRLSSALVEKRLFETAHARDILVCFHSRPDYLGSPKEGIAAVTPDGRVLAMNSSGTEILGIRQIDAMRRDFSIVFESNLSALIDRLRHTPQGSQELCVNGKLIHVQLRGQLPAPAVHPGRGSDERALPLRQARRAEVGNVPAITLDTLNTGDARLQAAIDRARRMLGRDIPILIQGESGAGKEIFAKAFHNSGPRHDQPFVALNCASIPETLIESELFGYQGGAFTGARKEGAPGKIQQANGGTLFLDEIGDMPLNLQARLLRVLQERCVTPLGSTKTIQVDIALVCATHRKLREEVARGSFREDLYYRLNGMSVTLPPLRERSDIRALLTRLAAAEVPDPTMPVRFSEGALKAIEGYAWPGNIRQLHNAIRVAIALLDEGEQLITEKHLPEELFEAPLAAAPPTPAAGCSEPRWANELPAGGGSLDEIGRQAALRALEAAGGNISSAARNLGISRNTLYRKLGRM</sequence>
<dbReference type="InterPro" id="IPR027417">
    <property type="entry name" value="P-loop_NTPase"/>
</dbReference>
<dbReference type="SUPFAM" id="SSF46689">
    <property type="entry name" value="Homeodomain-like"/>
    <property type="match status" value="1"/>
</dbReference>
<dbReference type="PRINTS" id="PR01590">
    <property type="entry name" value="HTHFIS"/>
</dbReference>
<reference evidence="7 8" key="1">
    <citation type="submission" date="2018-09" db="EMBL/GenBank/DDBJ databases">
        <title>Metagenome Assembled Genomes from an Advanced Water Purification Facility.</title>
        <authorList>
            <person name="Stamps B.W."/>
            <person name="Spear J.R."/>
        </authorList>
    </citation>
    <scope>NUCLEOTIDE SEQUENCE [LARGE SCALE GENOMIC DNA]</scope>
    <source>
        <strain evidence="7">Bin_27_1</strain>
    </source>
</reference>
<dbReference type="CDD" id="cd00009">
    <property type="entry name" value="AAA"/>
    <property type="match status" value="1"/>
</dbReference>
<dbReference type="InterPro" id="IPR025943">
    <property type="entry name" value="Sigma_54_int_dom_ATP-bd_2"/>
</dbReference>
<dbReference type="PANTHER" id="PTHR32071:SF77">
    <property type="entry name" value="TRANSCRIPTIONAL REGULATORY PROTEIN"/>
    <property type="match status" value="1"/>
</dbReference>
<dbReference type="AlphaFoldDB" id="A0A5C7SSE0"/>
<keyword evidence="4" id="KW-0238">DNA-binding</keyword>
<dbReference type="Pfam" id="PF00158">
    <property type="entry name" value="Sigma54_activat"/>
    <property type="match status" value="1"/>
</dbReference>
<dbReference type="Proteomes" id="UP000321192">
    <property type="component" value="Unassembled WGS sequence"/>
</dbReference>
<dbReference type="SMART" id="SM00382">
    <property type="entry name" value="AAA"/>
    <property type="match status" value="1"/>
</dbReference>
<dbReference type="PROSITE" id="PS50045">
    <property type="entry name" value="SIGMA54_INTERACT_4"/>
    <property type="match status" value="1"/>
</dbReference>
<dbReference type="InterPro" id="IPR003018">
    <property type="entry name" value="GAF"/>
</dbReference>
<evidence type="ECO:0000313" key="8">
    <source>
        <dbReference type="Proteomes" id="UP000321192"/>
    </source>
</evidence>
<dbReference type="PROSITE" id="PS00675">
    <property type="entry name" value="SIGMA54_INTERACT_1"/>
    <property type="match status" value="1"/>
</dbReference>
<dbReference type="GO" id="GO:0006355">
    <property type="term" value="P:regulation of DNA-templated transcription"/>
    <property type="evidence" value="ECO:0007669"/>
    <property type="project" value="InterPro"/>
</dbReference>
<organism evidence="7 8">
    <name type="scientific">Thauera aminoaromatica</name>
    <dbReference type="NCBI Taxonomy" id="164330"/>
    <lineage>
        <taxon>Bacteria</taxon>
        <taxon>Pseudomonadati</taxon>
        <taxon>Pseudomonadota</taxon>
        <taxon>Betaproteobacteria</taxon>
        <taxon>Rhodocyclales</taxon>
        <taxon>Zoogloeaceae</taxon>
        <taxon>Thauera</taxon>
    </lineage>
</organism>
<dbReference type="Pfam" id="PF01590">
    <property type="entry name" value="GAF"/>
    <property type="match status" value="1"/>
</dbReference>
<dbReference type="SUPFAM" id="SSF55781">
    <property type="entry name" value="GAF domain-like"/>
    <property type="match status" value="1"/>
</dbReference>
<dbReference type="Gene3D" id="1.10.10.60">
    <property type="entry name" value="Homeodomain-like"/>
    <property type="match status" value="1"/>
</dbReference>
<feature type="domain" description="Sigma-54 factor interaction" evidence="6">
    <location>
        <begin position="348"/>
        <end position="576"/>
    </location>
</feature>
<dbReference type="FunFam" id="3.40.50.300:FF:000006">
    <property type="entry name" value="DNA-binding transcriptional regulator NtrC"/>
    <property type="match status" value="1"/>
</dbReference>
<evidence type="ECO:0000256" key="1">
    <source>
        <dbReference type="ARBA" id="ARBA00022741"/>
    </source>
</evidence>
<dbReference type="InterPro" id="IPR029016">
    <property type="entry name" value="GAF-like_dom_sf"/>
</dbReference>
<comment type="caution">
    <text evidence="7">The sequence shown here is derived from an EMBL/GenBank/DDBJ whole genome shotgun (WGS) entry which is preliminary data.</text>
</comment>
<evidence type="ECO:0000259" key="6">
    <source>
        <dbReference type="PROSITE" id="PS50045"/>
    </source>
</evidence>
<dbReference type="GO" id="GO:0005524">
    <property type="term" value="F:ATP binding"/>
    <property type="evidence" value="ECO:0007669"/>
    <property type="project" value="UniProtKB-KW"/>
</dbReference>
<dbReference type="Pfam" id="PF02954">
    <property type="entry name" value="HTH_8"/>
    <property type="match status" value="1"/>
</dbReference>
<dbReference type="InterPro" id="IPR002197">
    <property type="entry name" value="HTH_Fis"/>
</dbReference>
<keyword evidence="1" id="KW-0547">Nucleotide-binding</keyword>
<evidence type="ECO:0000256" key="3">
    <source>
        <dbReference type="ARBA" id="ARBA00023015"/>
    </source>
</evidence>
<dbReference type="InterPro" id="IPR058031">
    <property type="entry name" value="AAA_lid_NorR"/>
</dbReference>
<dbReference type="Gene3D" id="3.30.450.40">
    <property type="match status" value="1"/>
</dbReference>
<evidence type="ECO:0000256" key="4">
    <source>
        <dbReference type="ARBA" id="ARBA00023125"/>
    </source>
</evidence>
<dbReference type="InterPro" id="IPR002078">
    <property type="entry name" value="Sigma_54_int"/>
</dbReference>
<dbReference type="Gene3D" id="1.10.8.60">
    <property type="match status" value="1"/>
</dbReference>
<proteinExistence type="predicted"/>
<dbReference type="Gene3D" id="3.40.50.300">
    <property type="entry name" value="P-loop containing nucleotide triphosphate hydrolases"/>
    <property type="match status" value="1"/>
</dbReference>
<dbReference type="PANTHER" id="PTHR32071">
    <property type="entry name" value="TRANSCRIPTIONAL REGULATORY PROTEIN"/>
    <property type="match status" value="1"/>
</dbReference>
<dbReference type="SUPFAM" id="SSF52540">
    <property type="entry name" value="P-loop containing nucleoside triphosphate hydrolases"/>
    <property type="match status" value="1"/>
</dbReference>
<keyword evidence="5" id="KW-0804">Transcription</keyword>
<accession>A0A5C7SSE0</accession>
<keyword evidence="2" id="KW-0067">ATP-binding</keyword>
<evidence type="ECO:0000313" key="7">
    <source>
        <dbReference type="EMBL" id="TXH85986.1"/>
    </source>
</evidence>
<dbReference type="InterPro" id="IPR003593">
    <property type="entry name" value="AAA+_ATPase"/>
</dbReference>
<dbReference type="GO" id="GO:0043565">
    <property type="term" value="F:sequence-specific DNA binding"/>
    <property type="evidence" value="ECO:0007669"/>
    <property type="project" value="InterPro"/>
</dbReference>
<protein>
    <submittedName>
        <fullName evidence="7">Sigma-54-dependent Fis family transcriptional regulator</fullName>
    </submittedName>
</protein>
<evidence type="ECO:0000256" key="2">
    <source>
        <dbReference type="ARBA" id="ARBA00022840"/>
    </source>
</evidence>
<dbReference type="InterPro" id="IPR025944">
    <property type="entry name" value="Sigma_54_int_dom_CS"/>
</dbReference>
<dbReference type="RefSeq" id="WP_276658228.1">
    <property type="nucleotide sequence ID" value="NZ_SSFD01000124.1"/>
</dbReference>
<dbReference type="InterPro" id="IPR025662">
    <property type="entry name" value="Sigma_54_int_dom_ATP-bd_1"/>
</dbReference>